<comment type="caution">
    <text evidence="2">The sequence shown here is derived from an EMBL/GenBank/DDBJ whole genome shotgun (WGS) entry which is preliminary data.</text>
</comment>
<dbReference type="RefSeq" id="WP_377169243.1">
    <property type="nucleotide sequence ID" value="NZ_JBHSMQ010000007.1"/>
</dbReference>
<accession>A0ABW0KUY8</accession>
<proteinExistence type="predicted"/>
<feature type="chain" id="PRO_5047304066" description="Secreted protein" evidence="1">
    <location>
        <begin position="21"/>
        <end position="258"/>
    </location>
</feature>
<keyword evidence="1" id="KW-0732">Signal</keyword>
<evidence type="ECO:0000313" key="3">
    <source>
        <dbReference type="Proteomes" id="UP001596052"/>
    </source>
</evidence>
<dbReference type="EMBL" id="JBHSMQ010000007">
    <property type="protein sequence ID" value="MFC5456717.1"/>
    <property type="molecule type" value="Genomic_DNA"/>
</dbReference>
<feature type="signal peptide" evidence="1">
    <location>
        <begin position="1"/>
        <end position="20"/>
    </location>
</feature>
<keyword evidence="3" id="KW-1185">Reference proteome</keyword>
<sequence>MKFFTGLLAGIALALSPARAQVVEVLAPAWAYQLSPGMRLAELRTQAGRVYTRVKIEALDTQRIQFTHSQGRSIEFLVSIIDPTNPAAAGVGRRAPAGPLAAMMTNRERQVTGVDKLNESEQLVLKDYVERPSAIIPRWINSANNLSASEVQSLSAWLNQVRQARHPEVKPKVAAPAFQGPVHVPLDNWISGRTFTGFKQGRIFKLGNGQPWEQVDNKAAAFYPLANGGVLKVHIRAHGAIYIMSVEGAGDIVVKPAW</sequence>
<evidence type="ECO:0000256" key="1">
    <source>
        <dbReference type="SAM" id="SignalP"/>
    </source>
</evidence>
<name>A0ABW0KUY8_9BACT</name>
<dbReference type="Proteomes" id="UP001596052">
    <property type="component" value="Unassembled WGS sequence"/>
</dbReference>
<organism evidence="2 3">
    <name type="scientific">Prosthecobacter fluviatilis</name>
    <dbReference type="NCBI Taxonomy" id="445931"/>
    <lineage>
        <taxon>Bacteria</taxon>
        <taxon>Pseudomonadati</taxon>
        <taxon>Verrucomicrobiota</taxon>
        <taxon>Verrucomicrobiia</taxon>
        <taxon>Verrucomicrobiales</taxon>
        <taxon>Verrucomicrobiaceae</taxon>
        <taxon>Prosthecobacter</taxon>
    </lineage>
</organism>
<gene>
    <name evidence="2" type="ORF">ACFQDI_17760</name>
</gene>
<protein>
    <recommendedName>
        <fullName evidence="4">Secreted protein</fullName>
    </recommendedName>
</protein>
<evidence type="ECO:0008006" key="4">
    <source>
        <dbReference type="Google" id="ProtNLM"/>
    </source>
</evidence>
<evidence type="ECO:0000313" key="2">
    <source>
        <dbReference type="EMBL" id="MFC5456717.1"/>
    </source>
</evidence>
<reference evidence="3" key="1">
    <citation type="journal article" date="2019" name="Int. J. Syst. Evol. Microbiol.">
        <title>The Global Catalogue of Microorganisms (GCM) 10K type strain sequencing project: providing services to taxonomists for standard genome sequencing and annotation.</title>
        <authorList>
            <consortium name="The Broad Institute Genomics Platform"/>
            <consortium name="The Broad Institute Genome Sequencing Center for Infectious Disease"/>
            <person name="Wu L."/>
            <person name="Ma J."/>
        </authorList>
    </citation>
    <scope>NUCLEOTIDE SEQUENCE [LARGE SCALE GENOMIC DNA]</scope>
    <source>
        <strain evidence="3">CGMCC 4.1469</strain>
    </source>
</reference>